<dbReference type="EMBL" id="CP136920">
    <property type="protein sequence ID" value="WOO42261.1"/>
    <property type="molecule type" value="Genomic_DNA"/>
</dbReference>
<feature type="chain" id="PRO_5042863117" evidence="1">
    <location>
        <begin position="28"/>
        <end position="379"/>
    </location>
</feature>
<name>A0AAQ3LAS4_9BACT</name>
<dbReference type="Pfam" id="PF04338">
    <property type="entry name" value="DUF481"/>
    <property type="match status" value="1"/>
</dbReference>
<evidence type="ECO:0000313" key="2">
    <source>
        <dbReference type="EMBL" id="WOO42261.1"/>
    </source>
</evidence>
<keyword evidence="3" id="KW-1185">Reference proteome</keyword>
<dbReference type="AlphaFoldDB" id="A0AAQ3LAS4"/>
<dbReference type="RefSeq" id="WP_317834777.1">
    <property type="nucleotide sequence ID" value="NZ_CP136920.1"/>
</dbReference>
<keyword evidence="1" id="KW-0732">Signal</keyword>
<dbReference type="KEGG" id="puo:RZN69_04110"/>
<organism evidence="2 3">
    <name type="scientific">Rubellicoccus peritrichatus</name>
    <dbReference type="NCBI Taxonomy" id="3080537"/>
    <lineage>
        <taxon>Bacteria</taxon>
        <taxon>Pseudomonadati</taxon>
        <taxon>Verrucomicrobiota</taxon>
        <taxon>Opitutia</taxon>
        <taxon>Puniceicoccales</taxon>
        <taxon>Cerasicoccaceae</taxon>
        <taxon>Rubellicoccus</taxon>
    </lineage>
</organism>
<feature type="signal peptide" evidence="1">
    <location>
        <begin position="1"/>
        <end position="27"/>
    </location>
</feature>
<evidence type="ECO:0000313" key="3">
    <source>
        <dbReference type="Proteomes" id="UP001304300"/>
    </source>
</evidence>
<protein>
    <submittedName>
        <fullName evidence="2">DUF481 domain-containing protein</fullName>
    </submittedName>
</protein>
<dbReference type="InterPro" id="IPR007433">
    <property type="entry name" value="DUF481"/>
</dbReference>
<evidence type="ECO:0000256" key="1">
    <source>
        <dbReference type="SAM" id="SignalP"/>
    </source>
</evidence>
<sequence length="379" mass="42796">MLLAKLRNPLTAVFTLLLVLLANAIKATGPEVDFGATTTPVAPMPSWKPSPEIADDDDWIELTSGEWLKGEIKYMYDEELVFDSDKLGDLSIDWDDIKQIKSPRKMSFRLNNRTTVTGHVHMEENGELEIKGVDGEILADDVVSMVPEEKGRFKNWTISISIGADFQTGNTDETSYSASAKFNRRTALTRFNLSYLGNYSKNDGQVTTSNQRANSYFDYFVDKRLFIRPIFAEYYRDRFQNINFQGTLGSGIGYQLYKSSNVEWDIVAGPAYQVTRFDTVVAGSKKTVQTPAGLFVTTVNYDITDDLTYDGNYQIIFTSKNSGLISNHFVSTLSYEINDLFDINTSLIWDRVQNPTEKADGTFPKKDDFNLIFGLGFSY</sequence>
<proteinExistence type="predicted"/>
<dbReference type="Proteomes" id="UP001304300">
    <property type="component" value="Chromosome"/>
</dbReference>
<reference evidence="2 3" key="1">
    <citation type="submission" date="2023-10" db="EMBL/GenBank/DDBJ databases">
        <title>Rubellicoccus peritrichatus gen. nov., sp. nov., isolated from an algae of coral reef tank.</title>
        <authorList>
            <person name="Luo J."/>
        </authorList>
    </citation>
    <scope>NUCLEOTIDE SEQUENCE [LARGE SCALE GENOMIC DNA]</scope>
    <source>
        <strain evidence="2 3">CR14</strain>
    </source>
</reference>
<gene>
    <name evidence="2" type="ORF">RZN69_04110</name>
</gene>
<accession>A0AAQ3LAS4</accession>